<comment type="subcellular location">
    <subcellularLocation>
        <location evidence="1 17">Membrane</location>
        <topology evidence="1 17">Multi-pass membrane protein</topology>
    </subcellularLocation>
</comment>
<dbReference type="Gene3D" id="6.10.250.2500">
    <property type="match status" value="1"/>
</dbReference>
<feature type="domain" description="Ion transport" evidence="21">
    <location>
        <begin position="479"/>
        <end position="717"/>
    </location>
</feature>
<evidence type="ECO:0000256" key="10">
    <source>
        <dbReference type="ARBA" id="ARBA00022989"/>
    </source>
</evidence>
<feature type="binding site" evidence="15">
    <location>
        <position position="303"/>
    </location>
    <ligand>
        <name>Ca(2+)</name>
        <dbReference type="ChEBI" id="CHEBI:29108"/>
    </ligand>
</feature>
<keyword evidence="10 20" id="KW-1133">Transmembrane helix</keyword>
<feature type="binding site" evidence="15">
    <location>
        <position position="660"/>
    </location>
    <ligand>
        <name>Ca(2+)</name>
        <dbReference type="ChEBI" id="CHEBI:29108"/>
    </ligand>
</feature>
<evidence type="ECO:0000256" key="12">
    <source>
        <dbReference type="ARBA" id="ARBA00023136"/>
    </source>
</evidence>
<evidence type="ECO:0000256" key="6">
    <source>
        <dbReference type="ARBA" id="ARBA00022723"/>
    </source>
</evidence>
<keyword evidence="18" id="KW-0175">Coiled coil</keyword>
<dbReference type="EMBL" id="JBJQND010000007">
    <property type="protein sequence ID" value="KAL3872092.1"/>
    <property type="molecule type" value="Genomic_DNA"/>
</dbReference>
<keyword evidence="4 17" id="KW-0107">Calcium channel</keyword>
<dbReference type="FunFam" id="1.20.120.350:FF:000011">
    <property type="entry name" value="Voltage-dependent N-type calcium channel subunit alpha"/>
    <property type="match status" value="1"/>
</dbReference>
<keyword evidence="11" id="KW-0406">Ion transport</keyword>
<evidence type="ECO:0000256" key="2">
    <source>
        <dbReference type="ARBA" id="ARBA00022448"/>
    </source>
</evidence>
<feature type="transmembrane region" description="Helical" evidence="20">
    <location>
        <begin position="874"/>
        <end position="893"/>
    </location>
</feature>
<keyword evidence="6 15" id="KW-0479">Metal-binding</keyword>
<feature type="region of interest" description="Disordered" evidence="19">
    <location>
        <begin position="744"/>
        <end position="790"/>
    </location>
</feature>
<evidence type="ECO:0000256" key="18">
    <source>
        <dbReference type="SAM" id="Coils"/>
    </source>
</evidence>
<dbReference type="FunFam" id="1.20.120.350:FF:000015">
    <property type="entry name" value="Voltage-dependent N-type calcium channel subunit alpha"/>
    <property type="match status" value="1"/>
</dbReference>
<evidence type="ECO:0000256" key="17">
    <source>
        <dbReference type="RuleBase" id="RU003808"/>
    </source>
</evidence>
<evidence type="ECO:0000256" key="11">
    <source>
        <dbReference type="ARBA" id="ARBA00023065"/>
    </source>
</evidence>
<feature type="compositionally biased region" description="Polar residues" evidence="19">
    <location>
        <begin position="769"/>
        <end position="787"/>
    </location>
</feature>
<keyword evidence="13 16" id="KW-0325">Glycoprotein</keyword>
<dbReference type="PANTHER" id="PTHR45628">
    <property type="entry name" value="VOLTAGE-DEPENDENT CALCIUM CHANNEL TYPE A SUBUNIT ALPHA-1"/>
    <property type="match status" value="1"/>
</dbReference>
<feature type="transmembrane region" description="Helical" evidence="20">
    <location>
        <begin position="480"/>
        <end position="497"/>
    </location>
</feature>
<dbReference type="InterPro" id="IPR050599">
    <property type="entry name" value="VDCC_alpha-1_subunit"/>
</dbReference>
<dbReference type="GO" id="GO:0034702">
    <property type="term" value="C:monoatomic ion channel complex"/>
    <property type="evidence" value="ECO:0007669"/>
    <property type="project" value="UniProtKB-KW"/>
</dbReference>
<evidence type="ECO:0000259" key="21">
    <source>
        <dbReference type="Pfam" id="PF00520"/>
    </source>
</evidence>
<evidence type="ECO:0000256" key="5">
    <source>
        <dbReference type="ARBA" id="ARBA00022692"/>
    </source>
</evidence>
<dbReference type="Proteomes" id="UP001634394">
    <property type="component" value="Unassembled WGS sequence"/>
</dbReference>
<evidence type="ECO:0000256" key="3">
    <source>
        <dbReference type="ARBA" id="ARBA00022568"/>
    </source>
</evidence>
<sequence length="1347" mass="154068">MASFISAGRQGDGDTSGTYDGTLGQVAKKAAQLSLPGLSHKVTRSLFIFSEENLIRKYAKITIEWGPFEYMVLLTIIANCVVLALEQHLPEDDKTPLAMQLDATEVYFLGIFCVEALLKIVALGFVLHQGSYLRNVWNILDFVVVVTGFITISASSVLDLRTLRAVRVLRPLKLVSGIPSLQVVLKSIIRAMAPLLQVCLLVLFAITMFAIIGLEFYNGAFHNACFRNGTFGTSEDQIDLGDEEDIRPCSSKNSGSGYQLGGFRCKENISSCGPYWRGPNYGITSFDNIGYAMLTVFQCVTMEGWTTVLYYTNDAQGIYFNWIYFYPLIILGSFFMLNLVLGVLSGEFAKERERVENRRAFFKLRRRQQLDRELNGYLEWICKAEEVILTEERTTDEEKLKIIEARRKAAARKMKQIKDGKDIDDDNDIENDDDLLSDVNIGNAFGKTLRNRRSKSHCGAFWQAEKHFRFTVRRAIKSQPFYWTVIVLVFLNTVSVASEHYGQPEWHTVFLYITEFVFLGLFMMEMVLKMYGLGIRIYFQSSFNIFDCVVIVGSIFEVIWSEFKEGASFGISTLRALRLLRIFKVTRYWSSLRNLVISLLHSMRSIVSLLFLLFLFILIFALLGMQLFGGEMNFEEGRPASHFDTFPIALLTVFQILTGEDWNEVMYNGIRARGGIDGAGMIYCTYFIVLVLFGNYTLLNVFLAIAVDNLANAQELTQDEEEQEEERIERRDEIEKEVALEFGLLPTGGGPPLVNICPPSPQNNEDTKTSSFNYNPRLDTNLSQNNLKDNRDKQLYLELDSIRNASNSPRQMSNGQSLESGSSSSSSLNLPPLPQNTSQEEIQTGPKPMLPYSSMFMFGPTNPIRRFCHFVVNLRYFDLFIMIVICASSIALAAEDPVREDSTRNQILNYFDFVFTGVFTIEMILKVIDLGIILHPGAYCRDLWNILDAAVVICALVAFFFNDSAGKNLNTIKSLRVLRVLRPLKTINRVPKLKAVFDCVVNSLKNVSNILIVYMLFQFIFAVIAVQLFRGKFFFCTDESKETREECQGQYFSYDKDDKIPSVKNREWKRQYFHYDNVMHAMLTLFTVTTGEGWPAVLKHSMDSTSIDQGPKPNYHMEMAIFYVVFFIVFPFFFVNIFVALIIITFQEQGENDLADQYLDKNQKQCIDFAINARPLCRFMPKNKDSAKFRIWKLVVSPKFEYFIMTLIALNTVVLMMKFYNSPDQYTSGLRFLNMGFTRGYRFINLIQDQVDHSRVYDNIKVKVDPSRVYDNIKVKVDPSRVYDYIKVKVDPSRVYDNIKVKVDPSRVYDNIKVKVDPSRVYDSIMVQVGPSRVYDSIKVKVGPSKV</sequence>
<proteinExistence type="inferred from homology"/>
<dbReference type="Gene3D" id="1.20.120.350">
    <property type="entry name" value="Voltage-gated potassium channels. Chain C"/>
    <property type="match status" value="4"/>
</dbReference>
<feature type="compositionally biased region" description="Low complexity" evidence="19">
    <location>
        <begin position="813"/>
        <end position="839"/>
    </location>
</feature>
<dbReference type="Gene3D" id="1.10.287.70">
    <property type="match status" value="3"/>
</dbReference>
<keyword evidence="3 17" id="KW-0109">Calcium transport</keyword>
<evidence type="ECO:0000313" key="22">
    <source>
        <dbReference type="EMBL" id="KAL3872092.1"/>
    </source>
</evidence>
<feature type="transmembrane region" description="Helical" evidence="20">
    <location>
        <begin position="68"/>
        <end position="85"/>
    </location>
</feature>
<evidence type="ECO:0000256" key="13">
    <source>
        <dbReference type="ARBA" id="ARBA00023180"/>
    </source>
</evidence>
<comment type="similarity">
    <text evidence="17">Belongs to the calcium channel alpha-1 subunit (TC 1.A.1.11) family.</text>
</comment>
<dbReference type="InterPro" id="IPR002077">
    <property type="entry name" value="VDCCAlpha1"/>
</dbReference>
<feature type="compositionally biased region" description="Polar residues" evidence="19">
    <location>
        <begin position="803"/>
        <end position="812"/>
    </location>
</feature>
<dbReference type="FunFam" id="1.10.287.70:FF:000059">
    <property type="entry name" value="Voltage-dependent N-type calcium channel subunit alpha"/>
    <property type="match status" value="1"/>
</dbReference>
<evidence type="ECO:0000256" key="14">
    <source>
        <dbReference type="ARBA" id="ARBA00023303"/>
    </source>
</evidence>
<keyword evidence="12 20" id="KW-0472">Membrane</keyword>
<feature type="region of interest" description="Disordered" evidence="19">
    <location>
        <begin position="803"/>
        <end position="845"/>
    </location>
</feature>
<keyword evidence="5 20" id="KW-0812">Transmembrane</keyword>
<evidence type="ECO:0000256" key="19">
    <source>
        <dbReference type="SAM" id="MobiDB-lite"/>
    </source>
</evidence>
<evidence type="ECO:0000256" key="1">
    <source>
        <dbReference type="ARBA" id="ARBA00004141"/>
    </source>
</evidence>
<feature type="transmembrane region" description="Helical" evidence="20">
    <location>
        <begin position="106"/>
        <end position="127"/>
    </location>
</feature>
<keyword evidence="14" id="KW-0407">Ion channel</keyword>
<feature type="transmembrane region" description="Helical" evidence="20">
    <location>
        <begin position="289"/>
        <end position="311"/>
    </location>
</feature>
<dbReference type="FunFam" id="1.10.287.70:FF:000007">
    <property type="entry name" value="Voltage-dependent L-type calcium channel subunit alpha"/>
    <property type="match status" value="1"/>
</dbReference>
<protein>
    <recommendedName>
        <fullName evidence="21">Ion transport domain-containing protein</fullName>
    </recommendedName>
</protein>
<dbReference type="SUPFAM" id="SSF81324">
    <property type="entry name" value="Voltage-gated potassium channels"/>
    <property type="match status" value="3"/>
</dbReference>
<feature type="domain" description="Ion transport" evidence="21">
    <location>
        <begin position="875"/>
        <end position="1151"/>
    </location>
</feature>
<reference evidence="22 23" key="1">
    <citation type="submission" date="2024-11" db="EMBL/GenBank/DDBJ databases">
        <title>Chromosome-level genome assembly of the freshwater bivalve Anodonta woodiana.</title>
        <authorList>
            <person name="Chen X."/>
        </authorList>
    </citation>
    <scope>NUCLEOTIDE SEQUENCE [LARGE SCALE GENOMIC DNA]</scope>
    <source>
        <strain evidence="22">MN2024</strain>
        <tissue evidence="22">Gills</tissue>
    </source>
</reference>
<feature type="transmembrane region" description="Helical" evidence="20">
    <location>
        <begin position="680"/>
        <end position="707"/>
    </location>
</feature>
<comment type="caution">
    <text evidence="22">The sequence shown here is derived from an EMBL/GenBank/DDBJ whole genome shotgun (WGS) entry which is preliminary data.</text>
</comment>
<accession>A0ABD3WHA0</accession>
<dbReference type="PANTHER" id="PTHR45628:SF7">
    <property type="entry name" value="VOLTAGE-DEPENDENT CALCIUM CHANNEL TYPE A SUBUNIT ALPHA-1"/>
    <property type="match status" value="1"/>
</dbReference>
<feature type="transmembrane region" description="Helical" evidence="20">
    <location>
        <begin position="1120"/>
        <end position="1146"/>
    </location>
</feature>
<keyword evidence="7" id="KW-0677">Repeat</keyword>
<feature type="transmembrane region" description="Helical" evidence="20">
    <location>
        <begin position="943"/>
        <end position="961"/>
    </location>
</feature>
<feature type="transmembrane region" description="Helical" evidence="20">
    <location>
        <begin position="606"/>
        <end position="628"/>
    </location>
</feature>
<feature type="glycosylation site" description="N-linked (GlcNAc...) asparagine" evidence="16">
    <location>
        <position position="268"/>
    </location>
</feature>
<feature type="transmembrane region" description="Helical" evidence="20">
    <location>
        <begin position="195"/>
        <end position="217"/>
    </location>
</feature>
<feature type="transmembrane region" description="Helical" evidence="20">
    <location>
        <begin position="323"/>
        <end position="344"/>
    </location>
</feature>
<feature type="coiled-coil region" evidence="18">
    <location>
        <begin position="703"/>
        <end position="733"/>
    </location>
</feature>
<keyword evidence="2" id="KW-0813">Transport</keyword>
<feature type="binding site" evidence="15">
    <location>
        <position position="1092"/>
    </location>
    <ligand>
        <name>Ca(2+)</name>
        <dbReference type="ChEBI" id="CHEBI:29108"/>
    </ligand>
</feature>
<feature type="transmembrane region" description="Helical" evidence="20">
    <location>
        <begin position="1202"/>
        <end position="1221"/>
    </location>
</feature>
<gene>
    <name evidence="22" type="ORF">ACJMK2_040047</name>
</gene>
<evidence type="ECO:0000256" key="15">
    <source>
        <dbReference type="PIRSR" id="PIRSR602077-1"/>
    </source>
</evidence>
<feature type="transmembrane region" description="Helical" evidence="20">
    <location>
        <begin position="509"/>
        <end position="531"/>
    </location>
</feature>
<feature type="domain" description="Ion transport" evidence="21">
    <location>
        <begin position="67"/>
        <end position="354"/>
    </location>
</feature>
<evidence type="ECO:0000256" key="7">
    <source>
        <dbReference type="ARBA" id="ARBA00022737"/>
    </source>
</evidence>
<evidence type="ECO:0000313" key="23">
    <source>
        <dbReference type="Proteomes" id="UP001634394"/>
    </source>
</evidence>
<evidence type="ECO:0000256" key="9">
    <source>
        <dbReference type="ARBA" id="ARBA00022882"/>
    </source>
</evidence>
<feature type="transmembrane region" description="Helical" evidence="20">
    <location>
        <begin position="913"/>
        <end position="934"/>
    </location>
</feature>
<dbReference type="Pfam" id="PF00520">
    <property type="entry name" value="Ion_trans"/>
    <property type="match status" value="3"/>
</dbReference>
<name>A0ABD3WHA0_SINWO</name>
<evidence type="ECO:0000256" key="20">
    <source>
        <dbReference type="SAM" id="Phobius"/>
    </source>
</evidence>
<evidence type="ECO:0000256" key="16">
    <source>
        <dbReference type="PIRSR" id="PIRSR602077-3"/>
    </source>
</evidence>
<dbReference type="InterPro" id="IPR027359">
    <property type="entry name" value="Volt_channel_dom_sf"/>
</dbReference>
<dbReference type="FunFam" id="1.20.120.350:FF:000001">
    <property type="entry name" value="Voltage-dependent L-type calcium channel subunit alpha"/>
    <property type="match status" value="1"/>
</dbReference>
<keyword evidence="8 15" id="KW-0106">Calcium</keyword>
<keyword evidence="9 17" id="KW-0851">Voltage-gated channel</keyword>
<keyword evidence="23" id="KW-1185">Reference proteome</keyword>
<dbReference type="InterPro" id="IPR005821">
    <property type="entry name" value="Ion_trans_dom"/>
</dbReference>
<evidence type="ECO:0000256" key="8">
    <source>
        <dbReference type="ARBA" id="ARBA00022837"/>
    </source>
</evidence>
<organism evidence="22 23">
    <name type="scientific">Sinanodonta woodiana</name>
    <name type="common">Chinese pond mussel</name>
    <name type="synonym">Anodonta woodiana</name>
    <dbReference type="NCBI Taxonomy" id="1069815"/>
    <lineage>
        <taxon>Eukaryota</taxon>
        <taxon>Metazoa</taxon>
        <taxon>Spiralia</taxon>
        <taxon>Lophotrochozoa</taxon>
        <taxon>Mollusca</taxon>
        <taxon>Bivalvia</taxon>
        <taxon>Autobranchia</taxon>
        <taxon>Heteroconchia</taxon>
        <taxon>Palaeoheterodonta</taxon>
        <taxon>Unionida</taxon>
        <taxon>Unionoidea</taxon>
        <taxon>Unionidae</taxon>
        <taxon>Unioninae</taxon>
        <taxon>Sinanodonta</taxon>
    </lineage>
</organism>
<dbReference type="PRINTS" id="PR00167">
    <property type="entry name" value="CACHANNEL"/>
</dbReference>
<dbReference type="GO" id="GO:0046872">
    <property type="term" value="F:metal ion binding"/>
    <property type="evidence" value="ECO:0007669"/>
    <property type="project" value="UniProtKB-KW"/>
</dbReference>
<feature type="transmembrane region" description="Helical" evidence="20">
    <location>
        <begin position="139"/>
        <end position="160"/>
    </location>
</feature>
<evidence type="ECO:0000256" key="4">
    <source>
        <dbReference type="ARBA" id="ARBA00022673"/>
    </source>
</evidence>
<dbReference type="GO" id="GO:0005245">
    <property type="term" value="F:voltage-gated calcium channel activity"/>
    <property type="evidence" value="ECO:0007669"/>
    <property type="project" value="UniProtKB-ARBA"/>
</dbReference>
<feature type="transmembrane region" description="Helical" evidence="20">
    <location>
        <begin position="1010"/>
        <end position="1029"/>
    </location>
</feature>